<evidence type="ECO:0000256" key="2">
    <source>
        <dbReference type="PROSITE-ProRule" id="PRU00169"/>
    </source>
</evidence>
<dbReference type="PANTHER" id="PTHR44591:SF23">
    <property type="entry name" value="CHEY SUBFAMILY"/>
    <property type="match status" value="1"/>
</dbReference>
<feature type="domain" description="Response regulatory" evidence="3">
    <location>
        <begin position="21"/>
        <end position="139"/>
    </location>
</feature>
<dbReference type="InterPro" id="IPR050595">
    <property type="entry name" value="Bact_response_regulator"/>
</dbReference>
<dbReference type="Pfam" id="PF00072">
    <property type="entry name" value="Response_reg"/>
    <property type="match status" value="1"/>
</dbReference>
<keyword evidence="5" id="KW-1185">Reference proteome</keyword>
<name>A0A4V0YZI9_KTERU</name>
<dbReference type="KEGG" id="kbs:EPA93_29435"/>
<keyword evidence="1 2" id="KW-0597">Phosphoprotein</keyword>
<evidence type="ECO:0000259" key="3">
    <source>
        <dbReference type="PROSITE" id="PS50110"/>
    </source>
</evidence>
<dbReference type="InterPro" id="IPR001789">
    <property type="entry name" value="Sig_transdc_resp-reg_receiver"/>
</dbReference>
<protein>
    <submittedName>
        <fullName evidence="4">Response regulator</fullName>
    </submittedName>
</protein>
<dbReference type="Proteomes" id="UP000290365">
    <property type="component" value="Chromosome"/>
</dbReference>
<reference evidence="4 5" key="1">
    <citation type="submission" date="2019-01" db="EMBL/GenBank/DDBJ databases">
        <title>Ktedonosporobacter rubrisoli SCAWS-G2.</title>
        <authorList>
            <person name="Huang Y."/>
            <person name="Yan B."/>
        </authorList>
    </citation>
    <scope>NUCLEOTIDE SEQUENCE [LARGE SCALE GENOMIC DNA]</scope>
    <source>
        <strain evidence="4 5">SCAWS-G2</strain>
    </source>
</reference>
<proteinExistence type="predicted"/>
<feature type="modified residue" description="4-aspartylphosphate" evidence="2">
    <location>
        <position position="72"/>
    </location>
</feature>
<gene>
    <name evidence="4" type="ORF">EPA93_29435</name>
</gene>
<accession>A0A4V0YZI9</accession>
<dbReference type="SUPFAM" id="SSF52172">
    <property type="entry name" value="CheY-like"/>
    <property type="match status" value="1"/>
</dbReference>
<dbReference type="AlphaFoldDB" id="A0A4V0YZI9"/>
<dbReference type="PROSITE" id="PS50110">
    <property type="entry name" value="RESPONSE_REGULATORY"/>
    <property type="match status" value="1"/>
</dbReference>
<sequence length="153" mass="17900">MLAVRKEMLEQSYIQQQEAPLILIADDSQMVCLILEFTLRRAGYNVRSFADGFSMLRWLHDGGPVPRLIFLDLIMPRMDGYQVARWLRKQPTFDNTKLVMHSRCNGILERLKGRLAGVQAWISKPSTTQEILYMAWRYCMEVSPKKCEERRTS</sequence>
<evidence type="ECO:0000313" key="5">
    <source>
        <dbReference type="Proteomes" id="UP000290365"/>
    </source>
</evidence>
<dbReference type="GO" id="GO:0000160">
    <property type="term" value="P:phosphorelay signal transduction system"/>
    <property type="evidence" value="ECO:0007669"/>
    <property type="project" value="InterPro"/>
</dbReference>
<organism evidence="4 5">
    <name type="scientific">Ktedonosporobacter rubrisoli</name>
    <dbReference type="NCBI Taxonomy" id="2509675"/>
    <lineage>
        <taxon>Bacteria</taxon>
        <taxon>Bacillati</taxon>
        <taxon>Chloroflexota</taxon>
        <taxon>Ktedonobacteria</taxon>
        <taxon>Ktedonobacterales</taxon>
        <taxon>Ktedonosporobacteraceae</taxon>
        <taxon>Ktedonosporobacter</taxon>
    </lineage>
</organism>
<dbReference type="CDD" id="cd00156">
    <property type="entry name" value="REC"/>
    <property type="match status" value="1"/>
</dbReference>
<dbReference type="SMART" id="SM00448">
    <property type="entry name" value="REC"/>
    <property type="match status" value="1"/>
</dbReference>
<dbReference type="Gene3D" id="3.40.50.2300">
    <property type="match status" value="1"/>
</dbReference>
<dbReference type="OrthoDB" id="9790669at2"/>
<dbReference type="EMBL" id="CP035758">
    <property type="protein sequence ID" value="QBD79881.1"/>
    <property type="molecule type" value="Genomic_DNA"/>
</dbReference>
<evidence type="ECO:0000256" key="1">
    <source>
        <dbReference type="ARBA" id="ARBA00022553"/>
    </source>
</evidence>
<evidence type="ECO:0000313" key="4">
    <source>
        <dbReference type="EMBL" id="QBD79881.1"/>
    </source>
</evidence>
<dbReference type="PANTHER" id="PTHR44591">
    <property type="entry name" value="STRESS RESPONSE REGULATOR PROTEIN 1"/>
    <property type="match status" value="1"/>
</dbReference>
<dbReference type="InterPro" id="IPR011006">
    <property type="entry name" value="CheY-like_superfamily"/>
</dbReference>